<evidence type="ECO:0000313" key="2">
    <source>
        <dbReference type="Proteomes" id="UP001267638"/>
    </source>
</evidence>
<sequence>MINPLVMALWRAWQLGVRRANATARRTAWHVGGGDAIGPVLSDTDKAVLLFMRYFLDTEFNGFGGVLISVALVPEHADDEEFYVSLPLPDDVEPWVAQHVVPYLRHVPPGIDLELNRVEAADHVAAYLEGDSDPVIIADWPEDLAHFCALLVTGPGQMAGVDFGLRLELINAAGFSAAANSRVPHNALHDARALRDFYMAD</sequence>
<dbReference type="Gene3D" id="3.30.420.10">
    <property type="entry name" value="Ribonuclease H-like superfamily/Ribonuclease H"/>
    <property type="match status" value="1"/>
</dbReference>
<accession>A0ABU1WYS3</accession>
<keyword evidence="2" id="KW-1185">Reference proteome</keyword>
<protein>
    <submittedName>
        <fullName evidence="1">Uncharacterized protein</fullName>
    </submittedName>
</protein>
<comment type="caution">
    <text evidence="1">The sequence shown here is derived from an EMBL/GenBank/DDBJ whole genome shotgun (WGS) entry which is preliminary data.</text>
</comment>
<gene>
    <name evidence="1" type="ORF">J2W40_000795</name>
</gene>
<reference evidence="1 2" key="1">
    <citation type="submission" date="2023-07" db="EMBL/GenBank/DDBJ databases">
        <title>Sorghum-associated microbial communities from plants grown in Nebraska, USA.</title>
        <authorList>
            <person name="Schachtman D."/>
        </authorList>
    </citation>
    <scope>NUCLEOTIDE SEQUENCE [LARGE SCALE GENOMIC DNA]</scope>
    <source>
        <strain evidence="1 2">4256</strain>
    </source>
</reference>
<name>A0ABU1WYS3_SPHXE</name>
<proteinExistence type="predicted"/>
<organism evidence="1 2">
    <name type="scientific">Sphingobium xenophagum</name>
    <dbReference type="NCBI Taxonomy" id="121428"/>
    <lineage>
        <taxon>Bacteria</taxon>
        <taxon>Pseudomonadati</taxon>
        <taxon>Pseudomonadota</taxon>
        <taxon>Alphaproteobacteria</taxon>
        <taxon>Sphingomonadales</taxon>
        <taxon>Sphingomonadaceae</taxon>
        <taxon>Sphingobium</taxon>
    </lineage>
</organism>
<dbReference type="InterPro" id="IPR036397">
    <property type="entry name" value="RNaseH_sf"/>
</dbReference>
<evidence type="ECO:0000313" key="1">
    <source>
        <dbReference type="EMBL" id="MDR7153992.1"/>
    </source>
</evidence>
<dbReference type="EMBL" id="JAVDWV010000003">
    <property type="protein sequence ID" value="MDR7153992.1"/>
    <property type="molecule type" value="Genomic_DNA"/>
</dbReference>
<dbReference type="Proteomes" id="UP001267638">
    <property type="component" value="Unassembled WGS sequence"/>
</dbReference>